<keyword evidence="3" id="KW-1185">Reference proteome</keyword>
<proteinExistence type="predicted"/>
<dbReference type="Gene3D" id="1.25.40.90">
    <property type="match status" value="1"/>
</dbReference>
<evidence type="ECO:0000313" key="2">
    <source>
        <dbReference type="EMBL" id="KAJ7648448.1"/>
    </source>
</evidence>
<evidence type="ECO:0000259" key="1">
    <source>
        <dbReference type="Pfam" id="PF01417"/>
    </source>
</evidence>
<gene>
    <name evidence="2" type="ORF">B0H17DRAFT_1272339</name>
</gene>
<dbReference type="EMBL" id="JARKIE010000380">
    <property type="protein sequence ID" value="KAJ7648448.1"/>
    <property type="molecule type" value="Genomic_DNA"/>
</dbReference>
<protein>
    <recommendedName>
        <fullName evidence="1">ENTH domain-containing protein</fullName>
    </recommendedName>
</protein>
<dbReference type="Pfam" id="PF01417">
    <property type="entry name" value="ENTH"/>
    <property type="match status" value="1"/>
</dbReference>
<accession>A0AAD7FZZ2</accession>
<dbReference type="Proteomes" id="UP001221757">
    <property type="component" value="Unassembled WGS sequence"/>
</dbReference>
<comment type="caution">
    <text evidence="2">The sequence shown here is derived from an EMBL/GenBank/DDBJ whole genome shotgun (WGS) entry which is preliminary data.</text>
</comment>
<organism evidence="2 3">
    <name type="scientific">Mycena rosella</name>
    <name type="common">Pink bonnet</name>
    <name type="synonym">Agaricus rosellus</name>
    <dbReference type="NCBI Taxonomy" id="1033263"/>
    <lineage>
        <taxon>Eukaryota</taxon>
        <taxon>Fungi</taxon>
        <taxon>Dikarya</taxon>
        <taxon>Basidiomycota</taxon>
        <taxon>Agaricomycotina</taxon>
        <taxon>Agaricomycetes</taxon>
        <taxon>Agaricomycetidae</taxon>
        <taxon>Agaricales</taxon>
        <taxon>Marasmiineae</taxon>
        <taxon>Mycenaceae</taxon>
        <taxon>Mycena</taxon>
    </lineage>
</organism>
<dbReference type="AlphaFoldDB" id="A0AAD7FZZ2"/>
<name>A0AAD7FZZ2_MYCRO</name>
<dbReference type="SUPFAM" id="SSF48464">
    <property type="entry name" value="ENTH/VHS domain"/>
    <property type="match status" value="1"/>
</dbReference>
<evidence type="ECO:0000313" key="3">
    <source>
        <dbReference type="Proteomes" id="UP001221757"/>
    </source>
</evidence>
<dbReference type="InterPro" id="IPR008942">
    <property type="entry name" value="ENTH_VHS"/>
</dbReference>
<feature type="domain" description="ENTH" evidence="1">
    <location>
        <begin position="4"/>
        <end position="62"/>
    </location>
</feature>
<reference evidence="2" key="1">
    <citation type="submission" date="2023-03" db="EMBL/GenBank/DDBJ databases">
        <title>Massive genome expansion in bonnet fungi (Mycena s.s.) driven by repeated elements and novel gene families across ecological guilds.</title>
        <authorList>
            <consortium name="Lawrence Berkeley National Laboratory"/>
            <person name="Harder C.B."/>
            <person name="Miyauchi S."/>
            <person name="Viragh M."/>
            <person name="Kuo A."/>
            <person name="Thoen E."/>
            <person name="Andreopoulos B."/>
            <person name="Lu D."/>
            <person name="Skrede I."/>
            <person name="Drula E."/>
            <person name="Henrissat B."/>
            <person name="Morin E."/>
            <person name="Kohler A."/>
            <person name="Barry K."/>
            <person name="LaButti K."/>
            <person name="Morin E."/>
            <person name="Salamov A."/>
            <person name="Lipzen A."/>
            <person name="Mereny Z."/>
            <person name="Hegedus B."/>
            <person name="Baldrian P."/>
            <person name="Stursova M."/>
            <person name="Weitz H."/>
            <person name="Taylor A."/>
            <person name="Grigoriev I.V."/>
            <person name="Nagy L.G."/>
            <person name="Martin F."/>
            <person name="Kauserud H."/>
        </authorList>
    </citation>
    <scope>NUCLEOTIDE SEQUENCE</scope>
    <source>
        <strain evidence="2">CBHHK067</strain>
    </source>
</reference>
<dbReference type="InterPro" id="IPR013809">
    <property type="entry name" value="ENTH"/>
</dbReference>
<sequence length="69" mass="7918">MPSIYACFMEKEACQWRQIYKACMLMALQLLEYLIKNSSERVVDDACGHVSTIKMLPTSTLITKARMRG</sequence>